<dbReference type="STRING" id="568768.GCA_000406125_02539"/>
<dbReference type="Proteomes" id="UP000320591">
    <property type="component" value="Chromosome"/>
</dbReference>
<dbReference type="AlphaFoldDB" id="A0A5B8I4M5"/>
<accession>A0A5B8I4M5</accession>
<dbReference type="EMBL" id="CP042220">
    <property type="protein sequence ID" value="QDX29543.1"/>
    <property type="molecule type" value="Genomic_DNA"/>
</dbReference>
<dbReference type="RefSeq" id="WP_042871499.1">
    <property type="nucleotide sequence ID" value="NZ_CM001975.1"/>
</dbReference>
<organism evidence="1 2">
    <name type="scientific">Dickeya poaceiphila</name>
    <dbReference type="NCBI Taxonomy" id="568768"/>
    <lineage>
        <taxon>Bacteria</taxon>
        <taxon>Pseudomonadati</taxon>
        <taxon>Pseudomonadota</taxon>
        <taxon>Gammaproteobacteria</taxon>
        <taxon>Enterobacterales</taxon>
        <taxon>Pectobacteriaceae</taxon>
        <taxon>Dickeya</taxon>
    </lineage>
</organism>
<evidence type="ECO:0000313" key="1">
    <source>
        <dbReference type="EMBL" id="QDX29543.1"/>
    </source>
</evidence>
<sequence>MSIDMILTAIAAVIAAIAAAFGLGHSKGKNEAKSAAGKAESESVITATKTVAERQVKVTKEASDVKETINHLSDSAVDNELLNNWTRPGSGGR</sequence>
<evidence type="ECO:0000313" key="2">
    <source>
        <dbReference type="Proteomes" id="UP000320591"/>
    </source>
</evidence>
<dbReference type="OrthoDB" id="6595009at2"/>
<gene>
    <name evidence="1" type="ORF">Dpoa569_0001318</name>
</gene>
<keyword evidence="2" id="KW-1185">Reference proteome</keyword>
<dbReference type="KEGG" id="dic:Dpoa569_0001318"/>
<name>A0A5B8I4M5_9GAMM</name>
<reference evidence="1 2" key="1">
    <citation type="journal article" date="2019" name="Environ. Microbiol.">
        <title>The phytopathogenic nature of Dickeya aquatica 174/2 and the dynamic early evolution of Dickeya pathogenicity.</title>
        <authorList>
            <person name="Duprey A."/>
            <person name="Taib N."/>
            <person name="Leonard S."/>
            <person name="Garin T."/>
            <person name="Flandrois J.P."/>
            <person name="Nasser W."/>
            <person name="Brochier-Armanet C."/>
            <person name="Reverchon S."/>
        </authorList>
    </citation>
    <scope>NUCLEOTIDE SEQUENCE [LARGE SCALE GENOMIC DNA]</scope>
    <source>
        <strain evidence="1 2">NCPPB 569</strain>
    </source>
</reference>
<proteinExistence type="predicted"/>
<protein>
    <submittedName>
        <fullName evidence="1">DUF2681 domain-containing protein</fullName>
    </submittedName>
</protein>